<feature type="region of interest" description="Disordered" evidence="1">
    <location>
        <begin position="17"/>
        <end position="39"/>
    </location>
</feature>
<gene>
    <name evidence="2" type="ORF">NCGR_LOCUS66031</name>
</gene>
<dbReference type="EMBL" id="CAJGYO010000348">
    <property type="protein sequence ID" value="CAD6341933.1"/>
    <property type="molecule type" value="Genomic_DNA"/>
</dbReference>
<name>A0A811SJP8_9POAL</name>
<reference evidence="2" key="1">
    <citation type="submission" date="2020-10" db="EMBL/GenBank/DDBJ databases">
        <authorList>
            <person name="Han B."/>
            <person name="Lu T."/>
            <person name="Zhao Q."/>
            <person name="Huang X."/>
            <person name="Zhao Y."/>
        </authorList>
    </citation>
    <scope>NUCLEOTIDE SEQUENCE</scope>
</reference>
<comment type="caution">
    <text evidence="2">The sequence shown here is derived from an EMBL/GenBank/DDBJ whole genome shotgun (WGS) entry which is preliminary data.</text>
</comment>
<feature type="compositionally biased region" description="Basic and acidic residues" evidence="1">
    <location>
        <begin position="87"/>
        <end position="106"/>
    </location>
</feature>
<evidence type="ECO:0000313" key="2">
    <source>
        <dbReference type="EMBL" id="CAD6341933.1"/>
    </source>
</evidence>
<sequence length="149" mass="16280">MVLGLDCFGFMARKALESSKKQEAGDARKKKDASEEAASREASCLEGLSRYNYILHVQEVKGGIHNQNSSIKMVLGLDCFGFMARKAPESSKQQEAEDARKKKDATEEAASQEASENKGEKAVEMNNVSPQDQGPPCESLHSPFLPTTI</sequence>
<protein>
    <submittedName>
        <fullName evidence="2">Uncharacterized protein</fullName>
    </submittedName>
</protein>
<evidence type="ECO:0000313" key="3">
    <source>
        <dbReference type="Proteomes" id="UP000604825"/>
    </source>
</evidence>
<proteinExistence type="predicted"/>
<dbReference type="Proteomes" id="UP000604825">
    <property type="component" value="Unassembled WGS sequence"/>
</dbReference>
<keyword evidence="3" id="KW-1185">Reference proteome</keyword>
<feature type="region of interest" description="Disordered" evidence="1">
    <location>
        <begin position="87"/>
        <end position="149"/>
    </location>
</feature>
<organism evidence="2 3">
    <name type="scientific">Miscanthus lutarioriparius</name>
    <dbReference type="NCBI Taxonomy" id="422564"/>
    <lineage>
        <taxon>Eukaryota</taxon>
        <taxon>Viridiplantae</taxon>
        <taxon>Streptophyta</taxon>
        <taxon>Embryophyta</taxon>
        <taxon>Tracheophyta</taxon>
        <taxon>Spermatophyta</taxon>
        <taxon>Magnoliopsida</taxon>
        <taxon>Liliopsida</taxon>
        <taxon>Poales</taxon>
        <taxon>Poaceae</taxon>
        <taxon>PACMAD clade</taxon>
        <taxon>Panicoideae</taxon>
        <taxon>Andropogonodae</taxon>
        <taxon>Andropogoneae</taxon>
        <taxon>Saccharinae</taxon>
        <taxon>Miscanthus</taxon>
    </lineage>
</organism>
<evidence type="ECO:0000256" key="1">
    <source>
        <dbReference type="SAM" id="MobiDB-lite"/>
    </source>
</evidence>
<dbReference type="AlphaFoldDB" id="A0A811SJP8"/>
<accession>A0A811SJP8</accession>